<dbReference type="EMBL" id="LTDL01000040">
    <property type="protein sequence ID" value="OAG29687.1"/>
    <property type="molecule type" value="Genomic_DNA"/>
</dbReference>
<dbReference type="InterPro" id="IPR007854">
    <property type="entry name" value="Fip1_dom"/>
</dbReference>
<dbReference type="RefSeq" id="XP_067544335.1">
    <property type="nucleotide sequence ID" value="XM_067688238.1"/>
</dbReference>
<dbReference type="GO" id="GO:0005847">
    <property type="term" value="C:mRNA cleavage and polyadenylation specificity factor complex"/>
    <property type="evidence" value="ECO:0007669"/>
    <property type="project" value="TreeGrafter"/>
</dbReference>
<evidence type="ECO:0000256" key="4">
    <source>
        <dbReference type="ARBA" id="ARBA00023242"/>
    </source>
</evidence>
<dbReference type="Proteomes" id="UP000185944">
    <property type="component" value="Unassembled WGS sequence"/>
</dbReference>
<dbReference type="STRING" id="1805483.A0A177ECM6"/>
<evidence type="ECO:0000256" key="1">
    <source>
        <dbReference type="ARBA" id="ARBA00004123"/>
    </source>
</evidence>
<dbReference type="Pfam" id="PF05182">
    <property type="entry name" value="Fip1"/>
    <property type="match status" value="1"/>
</dbReference>
<name>A0A177ECM6_9MICR</name>
<comment type="subcellular location">
    <subcellularLocation>
        <location evidence="1">Nucleus</location>
    </subcellularLocation>
</comment>
<organism evidence="6 7">
    <name type="scientific">Nematocida displodere</name>
    <dbReference type="NCBI Taxonomy" id="1805483"/>
    <lineage>
        <taxon>Eukaryota</taxon>
        <taxon>Fungi</taxon>
        <taxon>Fungi incertae sedis</taxon>
        <taxon>Microsporidia</taxon>
        <taxon>Nematocida</taxon>
    </lineage>
</organism>
<gene>
    <name evidence="6" type="ORF">NEDG_00820</name>
</gene>
<accession>A0A177ECM6</accession>
<dbReference type="GeneID" id="93647170"/>
<evidence type="ECO:0000256" key="3">
    <source>
        <dbReference type="ARBA" id="ARBA00022664"/>
    </source>
</evidence>
<dbReference type="GO" id="GO:0006397">
    <property type="term" value="P:mRNA processing"/>
    <property type="evidence" value="ECO:0007669"/>
    <property type="project" value="UniProtKB-KW"/>
</dbReference>
<evidence type="ECO:0000313" key="6">
    <source>
        <dbReference type="EMBL" id="OAG29687.1"/>
    </source>
</evidence>
<reference evidence="6 7" key="1">
    <citation type="submission" date="2016-02" db="EMBL/GenBank/DDBJ databases">
        <title>Discovery of a natural microsporidian pathogen with a broad tissue tropism in Caenorhabditis elegans.</title>
        <authorList>
            <person name="Luallen R.J."/>
            <person name="Reinke A.W."/>
            <person name="Tong L."/>
            <person name="Botts M.R."/>
            <person name="Felix M.-A."/>
            <person name="Troemel E.R."/>
        </authorList>
    </citation>
    <scope>NUCLEOTIDE SEQUENCE [LARGE SCALE GENOMIC DNA]</scope>
    <source>
        <strain evidence="6 7">JUm2807</strain>
    </source>
</reference>
<comment type="similarity">
    <text evidence="2">Belongs to the FIP1 family.</text>
</comment>
<keyword evidence="4" id="KW-0539">Nucleus</keyword>
<sequence>MQGAYIEEERDSSEDFEITLNDEQEAPPEATELLDAHGIDCDTLQDKPWKKPGEDITDYFNYGFNETTWREYIQKQKKLREEYTKPRRWEKDKRETRPRRR</sequence>
<dbReference type="PANTHER" id="PTHR13484">
    <property type="entry name" value="FIP1-LIKE 1 PROTEIN"/>
    <property type="match status" value="1"/>
</dbReference>
<dbReference type="PANTHER" id="PTHR13484:SF0">
    <property type="entry name" value="PRE-MRNA 3'-END-PROCESSING FACTOR FIP1"/>
    <property type="match status" value="1"/>
</dbReference>
<evidence type="ECO:0000313" key="7">
    <source>
        <dbReference type="Proteomes" id="UP000185944"/>
    </source>
</evidence>
<comment type="caution">
    <text evidence="6">The sequence shown here is derived from an EMBL/GenBank/DDBJ whole genome shotgun (WGS) entry which is preliminary data.</text>
</comment>
<dbReference type="OrthoDB" id="1917198at2759"/>
<protein>
    <recommendedName>
        <fullName evidence="5">Pre-mRNA polyadenylation factor Fip1 domain-containing protein</fullName>
    </recommendedName>
</protein>
<keyword evidence="7" id="KW-1185">Reference proteome</keyword>
<evidence type="ECO:0000256" key="2">
    <source>
        <dbReference type="ARBA" id="ARBA00007459"/>
    </source>
</evidence>
<keyword evidence="3" id="KW-0507">mRNA processing</keyword>
<dbReference type="VEuPathDB" id="MicrosporidiaDB:NEDG_00820"/>
<dbReference type="InterPro" id="IPR051187">
    <property type="entry name" value="Pre-mRNA_3'-end_processing_reg"/>
</dbReference>
<dbReference type="AlphaFoldDB" id="A0A177ECM6"/>
<proteinExistence type="inferred from homology"/>
<feature type="domain" description="Pre-mRNA polyadenylation factor Fip1" evidence="5">
    <location>
        <begin position="39"/>
        <end position="80"/>
    </location>
</feature>
<evidence type="ECO:0000259" key="5">
    <source>
        <dbReference type="Pfam" id="PF05182"/>
    </source>
</evidence>